<dbReference type="EMBL" id="GEEE01020267">
    <property type="protein sequence ID" value="JAP42958.1"/>
    <property type="molecule type" value="Transcribed_RNA"/>
</dbReference>
<organism evidence="1">
    <name type="scientific">Schistocephalus solidus</name>
    <name type="common">Tapeworm</name>
    <dbReference type="NCBI Taxonomy" id="70667"/>
    <lineage>
        <taxon>Eukaryota</taxon>
        <taxon>Metazoa</taxon>
        <taxon>Spiralia</taxon>
        <taxon>Lophotrochozoa</taxon>
        <taxon>Platyhelminthes</taxon>
        <taxon>Cestoda</taxon>
        <taxon>Eucestoda</taxon>
        <taxon>Diphyllobothriidea</taxon>
        <taxon>Diphyllobothriidae</taxon>
        <taxon>Schistocephalus</taxon>
    </lineage>
</organism>
<dbReference type="AlphaFoldDB" id="A0A0X3NTQ5"/>
<proteinExistence type="predicted"/>
<sequence length="101" mass="12046">MNYRLSTRECRILGSFLCASFSITFRRPSLEDLIVLVMARCHRRRNMRDRMFVFSPTTACFRELRLITSAISRNLFSCSTIYCFSKAYLQRMHFTDGYFSR</sequence>
<reference evidence="1" key="1">
    <citation type="submission" date="2016-01" db="EMBL/GenBank/DDBJ databases">
        <title>Reference transcriptome for the parasite Schistocephalus solidus: insights into the molecular evolution of parasitism.</title>
        <authorList>
            <person name="Hebert F.O."/>
            <person name="Grambauer S."/>
            <person name="Barber I."/>
            <person name="Landry C.R."/>
            <person name="Aubin-Horth N."/>
        </authorList>
    </citation>
    <scope>NUCLEOTIDE SEQUENCE</scope>
</reference>
<accession>A0A0X3NTQ5</accession>
<protein>
    <submittedName>
        <fullName evidence="1">Uncharacterized protein</fullName>
    </submittedName>
</protein>
<name>A0A0X3NTQ5_SCHSO</name>
<evidence type="ECO:0000313" key="1">
    <source>
        <dbReference type="EMBL" id="JAP42958.1"/>
    </source>
</evidence>
<gene>
    <name evidence="1" type="ORF">TR150812</name>
</gene>